<name>A0A8X6GKI6_TRICU</name>
<feature type="region of interest" description="Disordered" evidence="1">
    <location>
        <begin position="1"/>
        <end position="23"/>
    </location>
</feature>
<accession>A0A8X6GKI6</accession>
<evidence type="ECO:0000313" key="3">
    <source>
        <dbReference type="Proteomes" id="UP000887116"/>
    </source>
</evidence>
<protein>
    <submittedName>
        <fullName evidence="2">Uncharacterized protein</fullName>
    </submittedName>
</protein>
<keyword evidence="3" id="KW-1185">Reference proteome</keyword>
<dbReference type="Proteomes" id="UP000887116">
    <property type="component" value="Unassembled WGS sequence"/>
</dbReference>
<reference evidence="2" key="1">
    <citation type="submission" date="2020-07" db="EMBL/GenBank/DDBJ databases">
        <title>Multicomponent nature underlies the extraordinary mechanical properties of spider dragline silk.</title>
        <authorList>
            <person name="Kono N."/>
            <person name="Nakamura H."/>
            <person name="Mori M."/>
            <person name="Yoshida Y."/>
            <person name="Ohtoshi R."/>
            <person name="Malay A.D."/>
            <person name="Moran D.A.P."/>
            <person name="Tomita M."/>
            <person name="Numata K."/>
            <person name="Arakawa K."/>
        </authorList>
    </citation>
    <scope>NUCLEOTIDE SEQUENCE</scope>
</reference>
<organism evidence="2 3">
    <name type="scientific">Trichonephila clavata</name>
    <name type="common">Joro spider</name>
    <name type="synonym">Nephila clavata</name>
    <dbReference type="NCBI Taxonomy" id="2740835"/>
    <lineage>
        <taxon>Eukaryota</taxon>
        <taxon>Metazoa</taxon>
        <taxon>Ecdysozoa</taxon>
        <taxon>Arthropoda</taxon>
        <taxon>Chelicerata</taxon>
        <taxon>Arachnida</taxon>
        <taxon>Araneae</taxon>
        <taxon>Araneomorphae</taxon>
        <taxon>Entelegynae</taxon>
        <taxon>Araneoidea</taxon>
        <taxon>Nephilidae</taxon>
        <taxon>Trichonephila</taxon>
    </lineage>
</organism>
<sequence length="112" mass="12438">MPKSCHEGAEKSSDIPDLIPGSVSDVRSEKDELPFRLKPCLSEESISCEVSSCSTGSFRIPSLPPDAHYTPPFQSFFCGNDEEEAAKVPPLREGFFFSEKSLGLHVQHRFTF</sequence>
<evidence type="ECO:0000313" key="2">
    <source>
        <dbReference type="EMBL" id="GFR06013.1"/>
    </source>
</evidence>
<evidence type="ECO:0000256" key="1">
    <source>
        <dbReference type="SAM" id="MobiDB-lite"/>
    </source>
</evidence>
<comment type="caution">
    <text evidence="2">The sequence shown here is derived from an EMBL/GenBank/DDBJ whole genome shotgun (WGS) entry which is preliminary data.</text>
</comment>
<feature type="compositionally biased region" description="Basic and acidic residues" evidence="1">
    <location>
        <begin position="1"/>
        <end position="14"/>
    </location>
</feature>
<dbReference type="AlphaFoldDB" id="A0A8X6GKI6"/>
<gene>
    <name evidence="2" type="ORF">TNCT_570341</name>
</gene>
<dbReference type="EMBL" id="BMAO01006094">
    <property type="protein sequence ID" value="GFR06013.1"/>
    <property type="molecule type" value="Genomic_DNA"/>
</dbReference>
<proteinExistence type="predicted"/>